<dbReference type="PATRIC" id="fig|1641812.3.peg.344"/>
<gene>
    <name evidence="1" type="ORF">MYAER_0331</name>
</gene>
<proteinExistence type="predicted"/>
<dbReference type="HOGENOM" id="CLU_3345918_0_0_3"/>
<sequence length="37" mass="4202">MKAIGLLPRLWGYLRCGNLEKLIFLVTEKVLSISLVN</sequence>
<reference evidence="1 2" key="1">
    <citation type="journal article" date="2015" name="Genome Announc.">
        <title>Complete Genome Sequence of Microcystis aeruginosa NIES-2549, a Bloom-Forming Cyanobacterium from Lake Kasumigaura, Japan.</title>
        <authorList>
            <person name="Yamaguchi H."/>
            <person name="Suzuki S."/>
            <person name="Tanabe Y."/>
            <person name="Osana Y."/>
            <person name="Shimura Y."/>
            <person name="Ishida K."/>
            <person name="Kawachi M."/>
        </authorList>
    </citation>
    <scope>NUCLEOTIDE SEQUENCE [LARGE SCALE GENOMIC DNA]</scope>
    <source>
        <strain evidence="1 2">NIES-2549</strain>
    </source>
</reference>
<dbReference type="AlphaFoldDB" id="A0A0F6RJK3"/>
<accession>A0A0F6RJK3</accession>
<evidence type="ECO:0000313" key="1">
    <source>
        <dbReference type="EMBL" id="AKE62693.1"/>
    </source>
</evidence>
<evidence type="ECO:0000313" key="2">
    <source>
        <dbReference type="Proteomes" id="UP000034103"/>
    </source>
</evidence>
<protein>
    <submittedName>
        <fullName evidence="1">Uncharacterized protein</fullName>
    </submittedName>
</protein>
<dbReference type="EMBL" id="CP011304">
    <property type="protein sequence ID" value="AKE62693.1"/>
    <property type="molecule type" value="Genomic_DNA"/>
</dbReference>
<organism evidence="1 2">
    <name type="scientific">Microcystis aeruginosa NIES-2549</name>
    <dbReference type="NCBI Taxonomy" id="1641812"/>
    <lineage>
        <taxon>Bacteria</taxon>
        <taxon>Bacillati</taxon>
        <taxon>Cyanobacteriota</taxon>
        <taxon>Cyanophyceae</taxon>
        <taxon>Oscillatoriophycideae</taxon>
        <taxon>Chroococcales</taxon>
        <taxon>Microcystaceae</taxon>
        <taxon>Microcystis</taxon>
    </lineage>
</organism>
<dbReference type="Proteomes" id="UP000034103">
    <property type="component" value="Chromosome"/>
</dbReference>
<name>A0A0F6RJK3_MICAE</name>